<dbReference type="Proteomes" id="UP000441032">
    <property type="component" value="Unassembled WGS sequence"/>
</dbReference>
<dbReference type="Proteomes" id="UP001199322">
    <property type="component" value="Unassembled WGS sequence"/>
</dbReference>
<dbReference type="Pfam" id="PF00034">
    <property type="entry name" value="Cytochrom_C"/>
    <property type="match status" value="1"/>
</dbReference>
<evidence type="ECO:0000313" key="13">
    <source>
        <dbReference type="Proteomes" id="UP001189303"/>
    </source>
</evidence>
<dbReference type="GO" id="GO:0046872">
    <property type="term" value="F:metal ion binding"/>
    <property type="evidence" value="ECO:0007669"/>
    <property type="project" value="UniProtKB-KW"/>
</dbReference>
<dbReference type="GO" id="GO:0020037">
    <property type="term" value="F:heme binding"/>
    <property type="evidence" value="ECO:0007669"/>
    <property type="project" value="InterPro"/>
</dbReference>
<reference evidence="10" key="1">
    <citation type="submission" date="2018-06" db="EMBL/GenBank/DDBJ databases">
        <authorList>
            <person name="O'Rourke A."/>
        </authorList>
    </citation>
    <scope>NUCLEOTIDE SEQUENCE</scope>
    <source>
        <strain evidence="10">132550021-3</strain>
    </source>
</reference>
<evidence type="ECO:0000313" key="11">
    <source>
        <dbReference type="EMBL" id="MRS99749.1"/>
    </source>
</evidence>
<reference evidence="9 13" key="3">
    <citation type="submission" date="2023-07" db="EMBL/GenBank/DDBJ databases">
        <authorList>
            <person name="Peeters C."/>
        </authorList>
    </citation>
    <scope>NUCLEOTIDE SEQUENCE [LARGE SCALE GENOMIC DNA]</scope>
    <source>
        <strain evidence="9 13">R-38712</strain>
    </source>
</reference>
<evidence type="ECO:0000256" key="1">
    <source>
        <dbReference type="ARBA" id="ARBA00022448"/>
    </source>
</evidence>
<dbReference type="GO" id="GO:0009055">
    <property type="term" value="F:electron transfer activity"/>
    <property type="evidence" value="ECO:0007669"/>
    <property type="project" value="InterPro"/>
</dbReference>
<dbReference type="EMBL" id="WJYN01000005">
    <property type="protein sequence ID" value="MRS99749.1"/>
    <property type="molecule type" value="Genomic_DNA"/>
</dbReference>
<keyword evidence="3 6" id="KW-0479">Metal-binding</keyword>
<evidence type="ECO:0000256" key="2">
    <source>
        <dbReference type="ARBA" id="ARBA00022617"/>
    </source>
</evidence>
<accession>A0A1C0XJD4</accession>
<evidence type="ECO:0000313" key="12">
    <source>
        <dbReference type="Proteomes" id="UP000441032"/>
    </source>
</evidence>
<evidence type="ECO:0000256" key="7">
    <source>
        <dbReference type="SAM" id="SignalP"/>
    </source>
</evidence>
<keyword evidence="1" id="KW-0813">Transport</keyword>
<dbReference type="InterPro" id="IPR036909">
    <property type="entry name" value="Cyt_c-like_dom_sf"/>
</dbReference>
<keyword evidence="4" id="KW-0249">Electron transport</keyword>
<reference evidence="11 12" key="2">
    <citation type="submission" date="2019-11" db="EMBL/GenBank/DDBJ databases">
        <title>Phenotypic characterization of an OXA-22 and OXA-60 co-producing Ralstonia pickettii clinical strain.</title>
        <authorList>
            <person name="He F."/>
        </authorList>
    </citation>
    <scope>NUCLEOTIDE SEQUENCE [LARGE SCALE GENOMIC DNA]</scope>
    <source>
        <strain evidence="11 12">PSLESD1</strain>
    </source>
</reference>
<dbReference type="PROSITE" id="PS51007">
    <property type="entry name" value="CYTC"/>
    <property type="match status" value="1"/>
</dbReference>
<dbReference type="EMBL" id="CATWFT010000003">
    <property type="protein sequence ID" value="CAJ0722957.1"/>
    <property type="molecule type" value="Genomic_DNA"/>
</dbReference>
<evidence type="ECO:0000256" key="6">
    <source>
        <dbReference type="PROSITE-ProRule" id="PRU00433"/>
    </source>
</evidence>
<feature type="domain" description="Cytochrome c" evidence="8">
    <location>
        <begin position="26"/>
        <end position="113"/>
    </location>
</feature>
<keyword evidence="7" id="KW-0732">Signal</keyword>
<keyword evidence="5 6" id="KW-0408">Iron</keyword>
<feature type="chain" id="PRO_5014537468" evidence="7">
    <location>
        <begin position="27"/>
        <end position="122"/>
    </location>
</feature>
<evidence type="ECO:0000313" key="10">
    <source>
        <dbReference type="EMBL" id="MBX3888502.1"/>
    </source>
</evidence>
<gene>
    <name evidence="10" type="ORF">DEE74_01315</name>
    <name evidence="11" type="ORF">GJQ57_13950</name>
    <name evidence="9" type="ORF">R38712_01500</name>
</gene>
<organism evidence="11 12">
    <name type="scientific">Ralstonia pickettii</name>
    <name type="common">Burkholderia pickettii</name>
    <dbReference type="NCBI Taxonomy" id="329"/>
    <lineage>
        <taxon>Bacteria</taxon>
        <taxon>Pseudomonadati</taxon>
        <taxon>Pseudomonadota</taxon>
        <taxon>Betaproteobacteria</taxon>
        <taxon>Burkholderiales</taxon>
        <taxon>Burkholderiaceae</taxon>
        <taxon>Ralstonia</taxon>
    </lineage>
</organism>
<dbReference type="PANTHER" id="PTHR33751:SF9">
    <property type="entry name" value="CYTOCHROME C4"/>
    <property type="match status" value="1"/>
</dbReference>
<dbReference type="Gene3D" id="1.10.760.10">
    <property type="entry name" value="Cytochrome c-like domain"/>
    <property type="match status" value="1"/>
</dbReference>
<dbReference type="SUPFAM" id="SSF46626">
    <property type="entry name" value="Cytochrome c"/>
    <property type="match status" value="1"/>
</dbReference>
<dbReference type="Proteomes" id="UP001189303">
    <property type="component" value="Unassembled WGS sequence"/>
</dbReference>
<dbReference type="InterPro" id="IPR009056">
    <property type="entry name" value="Cyt_c-like_dom"/>
</dbReference>
<evidence type="ECO:0000256" key="4">
    <source>
        <dbReference type="ARBA" id="ARBA00022982"/>
    </source>
</evidence>
<dbReference type="PANTHER" id="PTHR33751">
    <property type="entry name" value="CBB3-TYPE CYTOCHROME C OXIDASE SUBUNIT FIXP"/>
    <property type="match status" value="1"/>
</dbReference>
<evidence type="ECO:0000256" key="5">
    <source>
        <dbReference type="ARBA" id="ARBA00023004"/>
    </source>
</evidence>
<comment type="caution">
    <text evidence="11">The sequence shown here is derived from an EMBL/GenBank/DDBJ whole genome shotgun (WGS) entry which is preliminary data.</text>
</comment>
<dbReference type="EMBL" id="QGBI01000002">
    <property type="protein sequence ID" value="MBX3888502.1"/>
    <property type="molecule type" value="Genomic_DNA"/>
</dbReference>
<proteinExistence type="predicted"/>
<protein>
    <submittedName>
        <fullName evidence="11">Cytochrome c</fullName>
    </submittedName>
</protein>
<keyword evidence="13" id="KW-1185">Reference proteome</keyword>
<evidence type="ECO:0000313" key="9">
    <source>
        <dbReference type="EMBL" id="CAJ0722957.1"/>
    </source>
</evidence>
<sequence length="122" mass="12843">MKKILTMVAALGTLGALFAAPSSAAAADVQGNAAAAENKVAMCIGCHAIPDYKTSFPEVYRVPYLGGQNAKYIESALHAYQKGDRKHPTMRAIAGSLTDQDIANLAAYYAAQTPATQNNPQK</sequence>
<dbReference type="AlphaFoldDB" id="A0A1C0XJD4"/>
<evidence type="ECO:0000256" key="3">
    <source>
        <dbReference type="ARBA" id="ARBA00022723"/>
    </source>
</evidence>
<name>A0A1C0XJD4_RALPI</name>
<keyword evidence="2 6" id="KW-0349">Heme</keyword>
<dbReference type="RefSeq" id="WP_012761617.1">
    <property type="nucleotide sequence ID" value="NZ_CATWFT010000003.1"/>
</dbReference>
<feature type="signal peptide" evidence="7">
    <location>
        <begin position="1"/>
        <end position="26"/>
    </location>
</feature>
<evidence type="ECO:0000259" key="8">
    <source>
        <dbReference type="PROSITE" id="PS51007"/>
    </source>
</evidence>
<dbReference type="InterPro" id="IPR050597">
    <property type="entry name" value="Cytochrome_c_Oxidase_Subunit"/>
</dbReference>